<name>A0AA88KKW6_NAELO</name>
<protein>
    <submittedName>
        <fullName evidence="2">Uncharacterized protein</fullName>
    </submittedName>
</protein>
<accession>A0AA88KKW6</accession>
<feature type="region of interest" description="Disordered" evidence="1">
    <location>
        <begin position="1"/>
        <end position="25"/>
    </location>
</feature>
<comment type="caution">
    <text evidence="2">The sequence shown here is derived from an EMBL/GenBank/DDBJ whole genome shotgun (WGS) entry which is preliminary data.</text>
</comment>
<evidence type="ECO:0000313" key="2">
    <source>
        <dbReference type="EMBL" id="KAG2383538.1"/>
    </source>
</evidence>
<evidence type="ECO:0000313" key="3">
    <source>
        <dbReference type="Proteomes" id="UP000816034"/>
    </source>
</evidence>
<dbReference type="AlphaFoldDB" id="A0AA88KKW6"/>
<dbReference type="EMBL" id="PYSW02000020">
    <property type="protein sequence ID" value="KAG2383538.1"/>
    <property type="molecule type" value="Genomic_DNA"/>
</dbReference>
<keyword evidence="3" id="KW-1185">Reference proteome</keyword>
<dbReference type="Proteomes" id="UP000816034">
    <property type="component" value="Unassembled WGS sequence"/>
</dbReference>
<proteinExistence type="predicted"/>
<gene>
    <name evidence="2" type="ORF">C9374_004209</name>
</gene>
<dbReference type="GeneID" id="68096664"/>
<sequence>MSSSNPSTTAIDGSSSTPQPQNFSNHVENLDLRYLSLVKSIGKIAKDATNPNTNQDSNIEELKKNYEMFETACDNMYLFLANAKQDAIVLSLKKQQQQHHQQ</sequence>
<organism evidence="2 3">
    <name type="scientific">Naegleria lovaniensis</name>
    <name type="common">Amoeba</name>
    <dbReference type="NCBI Taxonomy" id="51637"/>
    <lineage>
        <taxon>Eukaryota</taxon>
        <taxon>Discoba</taxon>
        <taxon>Heterolobosea</taxon>
        <taxon>Tetramitia</taxon>
        <taxon>Eutetramitia</taxon>
        <taxon>Vahlkampfiidae</taxon>
        <taxon>Naegleria</taxon>
    </lineage>
</organism>
<reference evidence="2 3" key="1">
    <citation type="journal article" date="2018" name="BMC Genomics">
        <title>The genome of Naegleria lovaniensis, the basis for a comparative approach to unravel pathogenicity factors of the human pathogenic amoeba N. fowleri.</title>
        <authorList>
            <person name="Liechti N."/>
            <person name="Schurch N."/>
            <person name="Bruggmann R."/>
            <person name="Wittwer M."/>
        </authorList>
    </citation>
    <scope>NUCLEOTIDE SEQUENCE [LARGE SCALE GENOMIC DNA]</scope>
    <source>
        <strain evidence="2 3">ATCC 30569</strain>
    </source>
</reference>
<dbReference type="RefSeq" id="XP_044549217.1">
    <property type="nucleotide sequence ID" value="XM_044693823.1"/>
</dbReference>
<evidence type="ECO:0000256" key="1">
    <source>
        <dbReference type="SAM" id="MobiDB-lite"/>
    </source>
</evidence>